<dbReference type="Gene3D" id="3.30.70.250">
    <property type="entry name" value="Malonyl-CoA ACP transacylase, ACP-binding"/>
    <property type="match status" value="1"/>
</dbReference>
<dbReference type="EC" id="2.3.1.39" evidence="1"/>
<dbReference type="GO" id="GO:0006633">
    <property type="term" value="P:fatty acid biosynthetic process"/>
    <property type="evidence" value="ECO:0007669"/>
    <property type="project" value="TreeGrafter"/>
</dbReference>
<evidence type="ECO:0000313" key="7">
    <source>
        <dbReference type="Proteomes" id="UP000774326"/>
    </source>
</evidence>
<dbReference type="PANTHER" id="PTHR42681:SF1">
    <property type="entry name" value="MALONYL-COA-ACYL CARRIER PROTEIN TRANSACYLASE, MITOCHONDRIAL"/>
    <property type="match status" value="1"/>
</dbReference>
<reference evidence="6" key="1">
    <citation type="journal article" date="2021" name="Open Biol.">
        <title>Shared evolutionary footprints suggest mitochondrial oxidative damage underlies multiple complex I losses in fungi.</title>
        <authorList>
            <person name="Schikora-Tamarit M.A."/>
            <person name="Marcet-Houben M."/>
            <person name="Nosek J."/>
            <person name="Gabaldon T."/>
        </authorList>
    </citation>
    <scope>NUCLEOTIDE SEQUENCE</scope>
    <source>
        <strain evidence="6">CBS2887</strain>
    </source>
</reference>
<dbReference type="InterPro" id="IPR016035">
    <property type="entry name" value="Acyl_Trfase/lysoPLipase"/>
</dbReference>
<dbReference type="SMART" id="SM00827">
    <property type="entry name" value="PKS_AT"/>
    <property type="match status" value="1"/>
</dbReference>
<dbReference type="SUPFAM" id="SSF55048">
    <property type="entry name" value="Probable ACP-binding domain of malonyl-CoA ACP transacylase"/>
    <property type="match status" value="1"/>
</dbReference>
<organism evidence="6 7">
    <name type="scientific">Wickerhamomyces pijperi</name>
    <name type="common">Yeast</name>
    <name type="synonym">Pichia pijperi</name>
    <dbReference type="NCBI Taxonomy" id="599730"/>
    <lineage>
        <taxon>Eukaryota</taxon>
        <taxon>Fungi</taxon>
        <taxon>Dikarya</taxon>
        <taxon>Ascomycota</taxon>
        <taxon>Saccharomycotina</taxon>
        <taxon>Saccharomycetes</taxon>
        <taxon>Phaffomycetales</taxon>
        <taxon>Wickerhamomycetaceae</taxon>
        <taxon>Wickerhamomyces</taxon>
    </lineage>
</organism>
<dbReference type="Proteomes" id="UP000774326">
    <property type="component" value="Unassembled WGS sequence"/>
</dbReference>
<dbReference type="PANTHER" id="PTHR42681">
    <property type="entry name" value="MALONYL-COA-ACYL CARRIER PROTEIN TRANSACYLASE, MITOCHONDRIAL"/>
    <property type="match status" value="1"/>
</dbReference>
<dbReference type="Gene3D" id="3.40.366.10">
    <property type="entry name" value="Malonyl-Coenzyme A Acyl Carrier Protein, domain 2"/>
    <property type="match status" value="1"/>
</dbReference>
<dbReference type="InterPro" id="IPR050858">
    <property type="entry name" value="Mal-CoA-ACP_Trans/PKS_FabD"/>
</dbReference>
<dbReference type="AlphaFoldDB" id="A0A9P8Q4F6"/>
<keyword evidence="7" id="KW-1185">Reference proteome</keyword>
<dbReference type="InterPro" id="IPR016036">
    <property type="entry name" value="Malonyl_transacylase_ACP-bd"/>
</dbReference>
<keyword evidence="2" id="KW-0808">Transferase</keyword>
<comment type="caution">
    <text evidence="6">The sequence shown here is derived from an EMBL/GenBank/DDBJ whole genome shotgun (WGS) entry which is preliminary data.</text>
</comment>
<reference evidence="6" key="2">
    <citation type="submission" date="2021-01" db="EMBL/GenBank/DDBJ databases">
        <authorList>
            <person name="Schikora-Tamarit M.A."/>
        </authorList>
    </citation>
    <scope>NUCLEOTIDE SEQUENCE</scope>
    <source>
        <strain evidence="6">CBS2887</strain>
    </source>
</reference>
<accession>A0A9P8Q4F6</accession>
<dbReference type="InterPro" id="IPR001227">
    <property type="entry name" value="Ac_transferase_dom_sf"/>
</dbReference>
<evidence type="ECO:0000256" key="1">
    <source>
        <dbReference type="ARBA" id="ARBA00013258"/>
    </source>
</evidence>
<dbReference type="OrthoDB" id="541883at2759"/>
<dbReference type="InterPro" id="IPR014043">
    <property type="entry name" value="Acyl_transferase_dom"/>
</dbReference>
<proteinExistence type="predicted"/>
<name>A0A9P8Q4F6_WICPI</name>
<dbReference type="SUPFAM" id="SSF52151">
    <property type="entry name" value="FabD/lysophospholipase-like"/>
    <property type="match status" value="1"/>
</dbReference>
<gene>
    <name evidence="6" type="ORF">WICPIJ_006052</name>
</gene>
<dbReference type="GO" id="GO:0004314">
    <property type="term" value="F:[acyl-carrier-protein] S-malonyltransferase activity"/>
    <property type="evidence" value="ECO:0007669"/>
    <property type="project" value="UniProtKB-EC"/>
</dbReference>
<feature type="domain" description="Malonyl-CoA:ACP transacylase (MAT)" evidence="5">
    <location>
        <begin position="8"/>
        <end position="342"/>
    </location>
</feature>
<dbReference type="EMBL" id="JAEUBG010003301">
    <property type="protein sequence ID" value="KAH3682965.1"/>
    <property type="molecule type" value="Genomic_DNA"/>
</dbReference>
<keyword evidence="3" id="KW-0012">Acyltransferase</keyword>
<comment type="catalytic activity">
    <reaction evidence="4">
        <text>holo-[ACP] + malonyl-CoA = malonyl-[ACP] + CoA</text>
        <dbReference type="Rhea" id="RHEA:41792"/>
        <dbReference type="Rhea" id="RHEA-COMP:9623"/>
        <dbReference type="Rhea" id="RHEA-COMP:9685"/>
        <dbReference type="ChEBI" id="CHEBI:57287"/>
        <dbReference type="ChEBI" id="CHEBI:57384"/>
        <dbReference type="ChEBI" id="CHEBI:64479"/>
        <dbReference type="ChEBI" id="CHEBI:78449"/>
        <dbReference type="EC" id="2.3.1.39"/>
    </reaction>
</comment>
<dbReference type="GO" id="GO:0005739">
    <property type="term" value="C:mitochondrion"/>
    <property type="evidence" value="ECO:0007669"/>
    <property type="project" value="TreeGrafter"/>
</dbReference>
<sequence>MSIKRILTLPGQGQTLPQTYLSQLQKTKSSSDLNIPLLKEQFTSQLGRSFTNKLLQPDPYYSSGDFLDRTSILQPAVVGLTCQIVEQIRRRDEVSLINPDLIMGHSLGELSALHYNELLDLEMALYLARKRGKFMEECVNIWGSEYKLKRNRAKFIINCGLMALIIPRTIANPIELIQTELDKSTEFQKAVFIANHNSPSQLVLSGKVEELQKFTKSLQQEYKIKSIPLKSQIPFHSPMLEEAEERFLKVLESQGLFGSNVANQKLKYPIISNLTGKIATTSNEALSNFVQSFSRPVLFMESLQGLKTDFPEDKFEFWSLGPNANVNQGLIKANFAGADRDMLSANEVFSGVEEFEELFKR</sequence>
<evidence type="ECO:0000256" key="3">
    <source>
        <dbReference type="ARBA" id="ARBA00023315"/>
    </source>
</evidence>
<evidence type="ECO:0000313" key="6">
    <source>
        <dbReference type="EMBL" id="KAH3682965.1"/>
    </source>
</evidence>
<evidence type="ECO:0000256" key="4">
    <source>
        <dbReference type="ARBA" id="ARBA00048462"/>
    </source>
</evidence>
<protein>
    <recommendedName>
        <fullName evidence="1">[acyl-carrier-protein] S-malonyltransferase</fullName>
        <ecNumber evidence="1">2.3.1.39</ecNumber>
    </recommendedName>
</protein>
<evidence type="ECO:0000256" key="2">
    <source>
        <dbReference type="ARBA" id="ARBA00022679"/>
    </source>
</evidence>
<evidence type="ECO:0000259" key="5">
    <source>
        <dbReference type="SMART" id="SM00827"/>
    </source>
</evidence>